<dbReference type="PANTHER" id="PTHR28632">
    <property type="entry name" value="TRANSLATION MACHINERY-ASSOCIATED PROTEIN 7"/>
    <property type="match status" value="1"/>
</dbReference>
<evidence type="ECO:0000256" key="1">
    <source>
        <dbReference type="SAM" id="MobiDB-lite"/>
    </source>
</evidence>
<protein>
    <submittedName>
        <fullName evidence="2">Uncharacterized protein</fullName>
    </submittedName>
</protein>
<proteinExistence type="predicted"/>
<dbReference type="EnsemblPlants" id="Bra016667.1">
    <property type="protein sequence ID" value="Bra016667.1-P"/>
    <property type="gene ID" value="Bra016667"/>
</dbReference>
<reference evidence="2" key="3">
    <citation type="submission" date="2023-03" db="UniProtKB">
        <authorList>
            <consortium name="EnsemblPlants"/>
        </authorList>
    </citation>
    <scope>IDENTIFICATION</scope>
    <source>
        <strain evidence="2">cv. Chiifu-401-42</strain>
    </source>
</reference>
<reference evidence="2 3" key="1">
    <citation type="journal article" date="2011" name="Nat. Genet.">
        <title>The genome of the mesopolyploid crop species Brassica rapa.</title>
        <authorList>
            <consortium name="Brassica rapa Genome Sequencing Project Consortium"/>
            <person name="Wang X."/>
            <person name="Wang H."/>
            <person name="Wang J."/>
            <person name="Sun R."/>
            <person name="Wu J."/>
            <person name="Liu S."/>
            <person name="Bai Y."/>
            <person name="Mun J.H."/>
            <person name="Bancroft I."/>
            <person name="Cheng F."/>
            <person name="Huang S."/>
            <person name="Li X."/>
            <person name="Hua W."/>
            <person name="Wang J."/>
            <person name="Wang X."/>
            <person name="Freeling M."/>
            <person name="Pires J.C."/>
            <person name="Paterson A.H."/>
            <person name="Chalhoub B."/>
            <person name="Wang B."/>
            <person name="Hayward A."/>
            <person name="Sharpe A.G."/>
            <person name="Park B.S."/>
            <person name="Weisshaar B."/>
            <person name="Liu B."/>
            <person name="Li B."/>
            <person name="Liu B."/>
            <person name="Tong C."/>
            <person name="Song C."/>
            <person name="Duran C."/>
            <person name="Peng C."/>
            <person name="Geng C."/>
            <person name="Koh C."/>
            <person name="Lin C."/>
            <person name="Edwards D."/>
            <person name="Mu D."/>
            <person name="Shen D."/>
            <person name="Soumpourou E."/>
            <person name="Li F."/>
            <person name="Fraser F."/>
            <person name="Conant G."/>
            <person name="Lassalle G."/>
            <person name="King G.J."/>
            <person name="Bonnema G."/>
            <person name="Tang H."/>
            <person name="Wang H."/>
            <person name="Belcram H."/>
            <person name="Zhou H."/>
            <person name="Hirakawa H."/>
            <person name="Abe H."/>
            <person name="Guo H."/>
            <person name="Wang H."/>
            <person name="Jin H."/>
            <person name="Parkin I.A."/>
            <person name="Batley J."/>
            <person name="Kim J.S."/>
            <person name="Just J."/>
            <person name="Li J."/>
            <person name="Xu J."/>
            <person name="Deng J."/>
            <person name="Kim J.A."/>
            <person name="Li J."/>
            <person name="Yu J."/>
            <person name="Meng J."/>
            <person name="Wang J."/>
            <person name="Min J."/>
            <person name="Poulain J."/>
            <person name="Wang J."/>
            <person name="Hatakeyama K."/>
            <person name="Wu K."/>
            <person name="Wang L."/>
            <person name="Fang L."/>
            <person name="Trick M."/>
            <person name="Links M.G."/>
            <person name="Zhao M."/>
            <person name="Jin M."/>
            <person name="Ramchiary N."/>
            <person name="Drou N."/>
            <person name="Berkman P.J."/>
            <person name="Cai Q."/>
            <person name="Huang Q."/>
            <person name="Li R."/>
            <person name="Tabata S."/>
            <person name="Cheng S."/>
            <person name="Zhang S."/>
            <person name="Zhang S."/>
            <person name="Huang S."/>
            <person name="Sato S."/>
            <person name="Sun S."/>
            <person name="Kwon S.J."/>
            <person name="Choi S.R."/>
            <person name="Lee T.H."/>
            <person name="Fan W."/>
            <person name="Zhao X."/>
            <person name="Tan X."/>
            <person name="Xu X."/>
            <person name="Wang Y."/>
            <person name="Qiu Y."/>
            <person name="Yin Y."/>
            <person name="Li Y."/>
            <person name="Du Y."/>
            <person name="Liao Y."/>
            <person name="Lim Y."/>
            <person name="Narusaka Y."/>
            <person name="Wang Y."/>
            <person name="Wang Z."/>
            <person name="Li Z."/>
            <person name="Wang Z."/>
            <person name="Xiong Z."/>
            <person name="Zhang Z."/>
        </authorList>
    </citation>
    <scope>NUCLEOTIDE SEQUENCE [LARGE SCALE GENOMIC DNA]</scope>
    <source>
        <strain evidence="2 3">cv. Chiifu-401-42</strain>
    </source>
</reference>
<feature type="region of interest" description="Disordered" evidence="1">
    <location>
        <begin position="140"/>
        <end position="162"/>
    </location>
</feature>
<dbReference type="eggNOG" id="KOG4766">
    <property type="taxonomic scope" value="Eukaryota"/>
</dbReference>
<dbReference type="InterPro" id="IPR015157">
    <property type="entry name" value="TMA7"/>
</dbReference>
<dbReference type="STRING" id="51351.M4DJI9"/>
<dbReference type="Pfam" id="PF09072">
    <property type="entry name" value="TMA7"/>
    <property type="match status" value="2"/>
</dbReference>
<evidence type="ECO:0000313" key="3">
    <source>
        <dbReference type="Proteomes" id="UP000011750"/>
    </source>
</evidence>
<keyword evidence="3" id="KW-1185">Reference proteome</keyword>
<dbReference type="Gramene" id="Bra016667.1">
    <property type="protein sequence ID" value="Bra016667.1-P"/>
    <property type="gene ID" value="Bra016667"/>
</dbReference>
<evidence type="ECO:0000313" key="2">
    <source>
        <dbReference type="EnsemblPlants" id="Bra016667.1-P"/>
    </source>
</evidence>
<reference evidence="2 3" key="2">
    <citation type="journal article" date="2018" name="Hortic Res">
        <title>Improved Brassica rapa reference genome by single-molecule sequencing and chromosome conformation capture technologies.</title>
        <authorList>
            <person name="Zhang L."/>
            <person name="Cai X."/>
            <person name="Wu J."/>
            <person name="Liu M."/>
            <person name="Grob S."/>
            <person name="Cheng F."/>
            <person name="Liang J."/>
            <person name="Cai C."/>
            <person name="Liu Z."/>
            <person name="Liu B."/>
            <person name="Wang F."/>
            <person name="Li S."/>
            <person name="Liu F."/>
            <person name="Li X."/>
            <person name="Cheng L."/>
            <person name="Yang W."/>
            <person name="Li M.H."/>
            <person name="Grossniklaus U."/>
            <person name="Zheng H."/>
            <person name="Wang X."/>
        </authorList>
    </citation>
    <scope>NUCLEOTIDE SEQUENCE [LARGE SCALE GENOMIC DNA]</scope>
    <source>
        <strain evidence="2 3">cv. Chiifu-401-42</strain>
    </source>
</reference>
<dbReference type="Proteomes" id="UP000011750">
    <property type="component" value="Chromosome A08"/>
</dbReference>
<accession>M4DJI9</accession>
<dbReference type="HOGENOM" id="CLU_1637802_0_0_1"/>
<sequence length="162" mass="17798">MSSKQGGKAKPLKQPKADKKEYDEVTLLNPNFICELRTKTLFVWLPHVSAVSGRLMRTTVVRFVDAAADAAAYYIATAGFTGVSRRTRQTQELRQRNEQELTQNVDAAAAACTLGNQTNSPKHDMANLQKKKDEEKALKELRAKASQKGSFGGSGLKKSGKK</sequence>
<dbReference type="FunCoup" id="M4DJI9">
    <property type="interactions" value="2164"/>
</dbReference>
<dbReference type="InParanoid" id="M4DJI9"/>
<name>M4DJI9_BRACM</name>
<organism evidence="2 3">
    <name type="scientific">Brassica campestris</name>
    <name type="common">Field mustard</name>
    <dbReference type="NCBI Taxonomy" id="3711"/>
    <lineage>
        <taxon>Eukaryota</taxon>
        <taxon>Viridiplantae</taxon>
        <taxon>Streptophyta</taxon>
        <taxon>Embryophyta</taxon>
        <taxon>Tracheophyta</taxon>
        <taxon>Spermatophyta</taxon>
        <taxon>Magnoliopsida</taxon>
        <taxon>eudicotyledons</taxon>
        <taxon>Gunneridae</taxon>
        <taxon>Pentapetalae</taxon>
        <taxon>rosids</taxon>
        <taxon>malvids</taxon>
        <taxon>Brassicales</taxon>
        <taxon>Brassicaceae</taxon>
        <taxon>Brassiceae</taxon>
        <taxon>Brassica</taxon>
    </lineage>
</organism>
<dbReference type="AlphaFoldDB" id="M4DJI9"/>